<keyword evidence="3" id="KW-0645">Protease</keyword>
<feature type="region of interest" description="Disordered" evidence="8">
    <location>
        <begin position="52"/>
        <end position="87"/>
    </location>
</feature>
<evidence type="ECO:0000256" key="6">
    <source>
        <dbReference type="ARBA" id="ARBA00022833"/>
    </source>
</evidence>
<evidence type="ECO:0000256" key="3">
    <source>
        <dbReference type="ARBA" id="ARBA00022670"/>
    </source>
</evidence>
<organism evidence="12 13">
    <name type="scientific">Neptuniibacter pectenicola</name>
    <dbReference type="NCBI Taxonomy" id="1806669"/>
    <lineage>
        <taxon>Bacteria</taxon>
        <taxon>Pseudomonadati</taxon>
        <taxon>Pseudomonadota</taxon>
        <taxon>Gammaproteobacteria</taxon>
        <taxon>Oceanospirillales</taxon>
        <taxon>Oceanospirillaceae</taxon>
        <taxon>Neptuniibacter</taxon>
    </lineage>
</organism>
<dbReference type="SUPFAM" id="SSF51261">
    <property type="entry name" value="Duplicated hybrid motif"/>
    <property type="match status" value="1"/>
</dbReference>
<evidence type="ECO:0000259" key="10">
    <source>
        <dbReference type="Pfam" id="PF01551"/>
    </source>
</evidence>
<keyword evidence="7" id="KW-0482">Metalloprotease</keyword>
<evidence type="ECO:0000313" key="13">
    <source>
        <dbReference type="Proteomes" id="UP001449225"/>
    </source>
</evidence>
<gene>
    <name evidence="12" type="ORF">WNY58_14995</name>
</gene>
<dbReference type="CDD" id="cd12797">
    <property type="entry name" value="M23_peptidase"/>
    <property type="match status" value="1"/>
</dbReference>
<keyword evidence="9" id="KW-0812">Transmembrane</keyword>
<keyword evidence="13" id="KW-1185">Reference proteome</keyword>
<dbReference type="RefSeq" id="WP_342854950.1">
    <property type="nucleotide sequence ID" value="NZ_JBBMRA010000018.1"/>
</dbReference>
<dbReference type="Gene3D" id="3.10.450.350">
    <property type="match status" value="2"/>
</dbReference>
<dbReference type="InterPro" id="IPR016047">
    <property type="entry name" value="M23ase_b-sheet_dom"/>
</dbReference>
<accession>A0ABU9TWR2</accession>
<evidence type="ECO:0000256" key="1">
    <source>
        <dbReference type="ARBA" id="ARBA00001947"/>
    </source>
</evidence>
<evidence type="ECO:0000259" key="11">
    <source>
        <dbReference type="Pfam" id="PF19425"/>
    </source>
</evidence>
<proteinExistence type="predicted"/>
<dbReference type="Proteomes" id="UP001449225">
    <property type="component" value="Unassembled WGS sequence"/>
</dbReference>
<evidence type="ECO:0000256" key="2">
    <source>
        <dbReference type="ARBA" id="ARBA00004196"/>
    </source>
</evidence>
<evidence type="ECO:0000256" key="8">
    <source>
        <dbReference type="SAM" id="MobiDB-lite"/>
    </source>
</evidence>
<keyword evidence="4" id="KW-0479">Metal-binding</keyword>
<dbReference type="InterPro" id="IPR045834">
    <property type="entry name" value="Csd3_N2"/>
</dbReference>
<feature type="transmembrane region" description="Helical" evidence="9">
    <location>
        <begin position="12"/>
        <end position="34"/>
    </location>
</feature>
<dbReference type="InterPro" id="IPR050570">
    <property type="entry name" value="Cell_wall_metabolism_enzyme"/>
</dbReference>
<evidence type="ECO:0000256" key="5">
    <source>
        <dbReference type="ARBA" id="ARBA00022801"/>
    </source>
</evidence>
<comment type="subcellular location">
    <subcellularLocation>
        <location evidence="2">Cell envelope</location>
    </subcellularLocation>
</comment>
<keyword evidence="9" id="KW-1133">Transmembrane helix</keyword>
<dbReference type="PANTHER" id="PTHR21666">
    <property type="entry name" value="PEPTIDASE-RELATED"/>
    <property type="match status" value="1"/>
</dbReference>
<dbReference type="EMBL" id="JBBMRA010000018">
    <property type="protein sequence ID" value="MEM5537694.1"/>
    <property type="molecule type" value="Genomic_DNA"/>
</dbReference>
<sequence length="460" mass="50305">MPYRLKQLQKQLPTVHLVAVSTCVFILGLTLMLLPSENVEATRGDLPMAAPAQSIESSDTATAPSSAETSTASTEESTQKKETIATPPSVEENWVDYTIGSGDNLTSMFKKAGFTARDVYNVATAAKASESFTRLFPGQVLSFLITDGELTKLRHRQSELKHTLLTKTDDGFKVDIIERKPDIEHKYTAGTIQDSLFLAGEDAGLSSKKIMELASIFGWDVDFVLDIRKGDSFSLIYEEKFLNGKKIGEGPIIAAQFINRGSKFTALRYTNADGESSYFTPEGYSMRKAFLRAPVGFARISSRFSLNRKHPVLNRIRAHKGVDYAARTGTPIKAAGDGKIIFRGKKGGFGNVVIVQHGSNITTLYAHMSNFKRGQKTGNRVQQGQVIGFVGQTGLASGPHLHYEFRVNGVHKNPLTVKLPQALPIAESERSTFKSTASSLLAQLETYQATTLAALDTQKL</sequence>
<evidence type="ECO:0000256" key="4">
    <source>
        <dbReference type="ARBA" id="ARBA00022723"/>
    </source>
</evidence>
<keyword evidence="9" id="KW-0472">Membrane</keyword>
<evidence type="ECO:0000313" key="12">
    <source>
        <dbReference type="EMBL" id="MEM5537694.1"/>
    </source>
</evidence>
<dbReference type="PANTHER" id="PTHR21666:SF288">
    <property type="entry name" value="CELL DIVISION PROTEIN YTFB"/>
    <property type="match status" value="1"/>
</dbReference>
<dbReference type="Pfam" id="PF01551">
    <property type="entry name" value="Peptidase_M23"/>
    <property type="match status" value="1"/>
</dbReference>
<evidence type="ECO:0000256" key="7">
    <source>
        <dbReference type="ARBA" id="ARBA00023049"/>
    </source>
</evidence>
<dbReference type="Pfam" id="PF19425">
    <property type="entry name" value="Csd3_N2"/>
    <property type="match status" value="1"/>
</dbReference>
<comment type="caution">
    <text evidence="12">The sequence shown here is derived from an EMBL/GenBank/DDBJ whole genome shotgun (WGS) entry which is preliminary data.</text>
</comment>
<feature type="domain" description="M23ase beta-sheet core" evidence="10">
    <location>
        <begin position="318"/>
        <end position="414"/>
    </location>
</feature>
<keyword evidence="6" id="KW-0862">Zinc</keyword>
<name>A0ABU9TWR2_9GAMM</name>
<dbReference type="Gene3D" id="2.70.70.10">
    <property type="entry name" value="Glucose Permease (Domain IIA)"/>
    <property type="match status" value="1"/>
</dbReference>
<evidence type="ECO:0000256" key="9">
    <source>
        <dbReference type="SAM" id="Phobius"/>
    </source>
</evidence>
<feature type="compositionally biased region" description="Low complexity" evidence="8">
    <location>
        <begin position="56"/>
        <end position="76"/>
    </location>
</feature>
<dbReference type="InterPro" id="IPR011055">
    <property type="entry name" value="Dup_hybrid_motif"/>
</dbReference>
<comment type="cofactor">
    <cofactor evidence="1">
        <name>Zn(2+)</name>
        <dbReference type="ChEBI" id="CHEBI:29105"/>
    </cofactor>
</comment>
<keyword evidence="5" id="KW-0378">Hydrolase</keyword>
<reference evidence="12 13" key="1">
    <citation type="submission" date="2024-03" db="EMBL/GenBank/DDBJ databases">
        <title>Community enrichment and isolation of bacterial strains for fucoidan degradation.</title>
        <authorList>
            <person name="Sichert A."/>
        </authorList>
    </citation>
    <scope>NUCLEOTIDE SEQUENCE [LARGE SCALE GENOMIC DNA]</scope>
    <source>
        <strain evidence="12 13">AS76</strain>
    </source>
</reference>
<protein>
    <submittedName>
        <fullName evidence="12">Peptidoglycan DD-metalloendopeptidase family protein</fullName>
    </submittedName>
</protein>
<feature type="domain" description="Csd3-like second N-terminal" evidence="11">
    <location>
        <begin position="185"/>
        <end position="305"/>
    </location>
</feature>